<dbReference type="InterPro" id="IPR037401">
    <property type="entry name" value="SnoaL-like"/>
</dbReference>
<organism evidence="2 3">
    <name type="scientific">Exophiala aquamarina CBS 119918</name>
    <dbReference type="NCBI Taxonomy" id="1182545"/>
    <lineage>
        <taxon>Eukaryota</taxon>
        <taxon>Fungi</taxon>
        <taxon>Dikarya</taxon>
        <taxon>Ascomycota</taxon>
        <taxon>Pezizomycotina</taxon>
        <taxon>Eurotiomycetes</taxon>
        <taxon>Chaetothyriomycetidae</taxon>
        <taxon>Chaetothyriales</taxon>
        <taxon>Herpotrichiellaceae</taxon>
        <taxon>Exophiala</taxon>
    </lineage>
</organism>
<dbReference type="AlphaFoldDB" id="A0A072PPH1"/>
<dbReference type="SUPFAM" id="SSF54427">
    <property type="entry name" value="NTF2-like"/>
    <property type="match status" value="1"/>
</dbReference>
<dbReference type="GeneID" id="25280243"/>
<dbReference type="VEuPathDB" id="FungiDB:A1O9_05317"/>
<dbReference type="EMBL" id="AMGV01000004">
    <property type="protein sequence ID" value="KEF57400.1"/>
    <property type="molecule type" value="Genomic_DNA"/>
</dbReference>
<dbReference type="Gene3D" id="3.10.450.50">
    <property type="match status" value="1"/>
</dbReference>
<dbReference type="Pfam" id="PF13577">
    <property type="entry name" value="SnoaL_4"/>
    <property type="match status" value="1"/>
</dbReference>
<comment type="caution">
    <text evidence="2">The sequence shown here is derived from an EMBL/GenBank/DDBJ whole genome shotgun (WGS) entry which is preliminary data.</text>
</comment>
<accession>A0A072PPH1</accession>
<dbReference type="Proteomes" id="UP000027920">
    <property type="component" value="Unassembled WGS sequence"/>
</dbReference>
<evidence type="ECO:0000313" key="3">
    <source>
        <dbReference type="Proteomes" id="UP000027920"/>
    </source>
</evidence>
<protein>
    <recommendedName>
        <fullName evidence="1">SnoaL-like domain-containing protein</fullName>
    </recommendedName>
</protein>
<sequence>MHTAPKVKTCTLRCQAHGDQQHAQLIRALPGWTRRFADRAIYGRLKVRDTVFFGPFVHVSGEECDMTAYQSSARGRDHTTRPGILVSDELERIVVQLQQAVHNLEDREAIRTLLDRYTALHDQAFTNPVARQKWENLFSEDAEVSYAFGKYKGRKGLVHWAWGPSVSTYPQCHLQSSNFDIALSPEGNTSVVRSNCITHWLYDRGVLDQHFDAGGVYQWMLVKEDQLWKIQKLDLKVVWTRGFDLAGVSRGETSHPH</sequence>
<gene>
    <name evidence="2" type="ORF">A1O9_05317</name>
</gene>
<evidence type="ECO:0000259" key="1">
    <source>
        <dbReference type="Pfam" id="PF13577"/>
    </source>
</evidence>
<dbReference type="HOGENOM" id="CLU_1081953_0_0_1"/>
<dbReference type="InterPro" id="IPR032710">
    <property type="entry name" value="NTF2-like_dom_sf"/>
</dbReference>
<dbReference type="OrthoDB" id="4125378at2759"/>
<dbReference type="RefSeq" id="XP_013259990.1">
    <property type="nucleotide sequence ID" value="XM_013404536.1"/>
</dbReference>
<keyword evidence="3" id="KW-1185">Reference proteome</keyword>
<evidence type="ECO:0000313" key="2">
    <source>
        <dbReference type="EMBL" id="KEF57400.1"/>
    </source>
</evidence>
<name>A0A072PPH1_9EURO</name>
<reference evidence="2 3" key="1">
    <citation type="submission" date="2013-03" db="EMBL/GenBank/DDBJ databases">
        <title>The Genome Sequence of Exophiala aquamarina CBS 119918.</title>
        <authorList>
            <consortium name="The Broad Institute Genomics Platform"/>
            <person name="Cuomo C."/>
            <person name="de Hoog S."/>
            <person name="Gorbushina A."/>
            <person name="Walker B."/>
            <person name="Young S.K."/>
            <person name="Zeng Q."/>
            <person name="Gargeya S."/>
            <person name="Fitzgerald M."/>
            <person name="Haas B."/>
            <person name="Abouelleil A."/>
            <person name="Allen A.W."/>
            <person name="Alvarado L."/>
            <person name="Arachchi H.M."/>
            <person name="Berlin A.M."/>
            <person name="Chapman S.B."/>
            <person name="Gainer-Dewar J."/>
            <person name="Goldberg J."/>
            <person name="Griggs A."/>
            <person name="Gujja S."/>
            <person name="Hansen M."/>
            <person name="Howarth C."/>
            <person name="Imamovic A."/>
            <person name="Ireland A."/>
            <person name="Larimer J."/>
            <person name="McCowan C."/>
            <person name="Murphy C."/>
            <person name="Pearson M."/>
            <person name="Poon T.W."/>
            <person name="Priest M."/>
            <person name="Roberts A."/>
            <person name="Saif S."/>
            <person name="Shea T."/>
            <person name="Sisk P."/>
            <person name="Sykes S."/>
            <person name="Wortman J."/>
            <person name="Nusbaum C."/>
            <person name="Birren B."/>
        </authorList>
    </citation>
    <scope>NUCLEOTIDE SEQUENCE [LARGE SCALE GENOMIC DNA]</scope>
    <source>
        <strain evidence="2 3">CBS 119918</strain>
    </source>
</reference>
<feature type="domain" description="SnoaL-like" evidence="1">
    <location>
        <begin position="104"/>
        <end position="233"/>
    </location>
</feature>
<proteinExistence type="predicted"/>